<dbReference type="InterPro" id="IPR007627">
    <property type="entry name" value="RNA_pol_sigma70_r2"/>
</dbReference>
<dbReference type="Pfam" id="PF08281">
    <property type="entry name" value="Sigma70_r4_2"/>
    <property type="match status" value="1"/>
</dbReference>
<organism evidence="8 9">
    <name type="scientific">Ferruginibacter yonginensis</name>
    <dbReference type="NCBI Taxonomy" id="1310416"/>
    <lineage>
        <taxon>Bacteria</taxon>
        <taxon>Pseudomonadati</taxon>
        <taxon>Bacteroidota</taxon>
        <taxon>Chitinophagia</taxon>
        <taxon>Chitinophagales</taxon>
        <taxon>Chitinophagaceae</taxon>
        <taxon>Ferruginibacter</taxon>
    </lineage>
</organism>
<evidence type="ECO:0000313" key="9">
    <source>
        <dbReference type="Proteomes" id="UP001595907"/>
    </source>
</evidence>
<dbReference type="InterPro" id="IPR013249">
    <property type="entry name" value="RNA_pol_sigma70_r4_t2"/>
</dbReference>
<keyword evidence="4" id="KW-0238">DNA-binding</keyword>
<dbReference type="Gene3D" id="1.10.1740.10">
    <property type="match status" value="1"/>
</dbReference>
<dbReference type="InterPro" id="IPR039425">
    <property type="entry name" value="RNA_pol_sigma-70-like"/>
</dbReference>
<evidence type="ECO:0000259" key="6">
    <source>
        <dbReference type="Pfam" id="PF04542"/>
    </source>
</evidence>
<proteinExistence type="inferred from homology"/>
<name>A0ABV8QVA2_9BACT</name>
<dbReference type="RefSeq" id="WP_379708919.1">
    <property type="nucleotide sequence ID" value="NZ_JBHSCZ010000002.1"/>
</dbReference>
<dbReference type="NCBIfam" id="TIGR02937">
    <property type="entry name" value="sigma70-ECF"/>
    <property type="match status" value="1"/>
</dbReference>
<dbReference type="EMBL" id="JBHSCZ010000002">
    <property type="protein sequence ID" value="MFC4262954.1"/>
    <property type="molecule type" value="Genomic_DNA"/>
</dbReference>
<accession>A0ABV8QVA2</accession>
<evidence type="ECO:0000259" key="7">
    <source>
        <dbReference type="Pfam" id="PF08281"/>
    </source>
</evidence>
<keyword evidence="5" id="KW-0804">Transcription</keyword>
<keyword evidence="2" id="KW-0805">Transcription regulation</keyword>
<dbReference type="InterPro" id="IPR013325">
    <property type="entry name" value="RNA_pol_sigma_r2"/>
</dbReference>
<evidence type="ECO:0000256" key="3">
    <source>
        <dbReference type="ARBA" id="ARBA00023082"/>
    </source>
</evidence>
<comment type="caution">
    <text evidence="8">The sequence shown here is derived from an EMBL/GenBank/DDBJ whole genome shotgun (WGS) entry which is preliminary data.</text>
</comment>
<feature type="domain" description="RNA polymerase sigma-70 region 2" evidence="6">
    <location>
        <begin position="30"/>
        <end position="95"/>
    </location>
</feature>
<keyword evidence="9" id="KW-1185">Reference proteome</keyword>
<evidence type="ECO:0000256" key="5">
    <source>
        <dbReference type="ARBA" id="ARBA00023163"/>
    </source>
</evidence>
<dbReference type="PANTHER" id="PTHR43133">
    <property type="entry name" value="RNA POLYMERASE ECF-TYPE SIGMA FACTO"/>
    <property type="match status" value="1"/>
</dbReference>
<evidence type="ECO:0000256" key="1">
    <source>
        <dbReference type="ARBA" id="ARBA00010641"/>
    </source>
</evidence>
<dbReference type="Proteomes" id="UP001595907">
    <property type="component" value="Unassembled WGS sequence"/>
</dbReference>
<sequence length="189" mass="22181">MAPKTYISNTDAELVQLYKQTTNMECLGELYQRYMDLVYGVCLKYFKEPEASKDAVMLIFEELVKKVLKYEIDNFKPWLYQVAKNHCLMKLRSQKTIPHFIEADVVHLADNVHLDDVMQKETSLNHMQHCIEQLPVEQKQAIELFYLKEQCYKDIAIATALDINKVRSFIQNGRRNLKICMDKLALQQA</sequence>
<feature type="domain" description="RNA polymerase sigma factor 70 region 4 type 2" evidence="7">
    <location>
        <begin position="127"/>
        <end position="177"/>
    </location>
</feature>
<dbReference type="Pfam" id="PF04542">
    <property type="entry name" value="Sigma70_r2"/>
    <property type="match status" value="1"/>
</dbReference>
<dbReference type="InterPro" id="IPR036388">
    <property type="entry name" value="WH-like_DNA-bd_sf"/>
</dbReference>
<gene>
    <name evidence="8" type="ORF">ACFOWM_08705</name>
</gene>
<dbReference type="SUPFAM" id="SSF88946">
    <property type="entry name" value="Sigma2 domain of RNA polymerase sigma factors"/>
    <property type="match status" value="1"/>
</dbReference>
<evidence type="ECO:0000256" key="2">
    <source>
        <dbReference type="ARBA" id="ARBA00023015"/>
    </source>
</evidence>
<reference evidence="9" key="1">
    <citation type="journal article" date="2019" name="Int. J. Syst. Evol. Microbiol.">
        <title>The Global Catalogue of Microorganisms (GCM) 10K type strain sequencing project: providing services to taxonomists for standard genome sequencing and annotation.</title>
        <authorList>
            <consortium name="The Broad Institute Genomics Platform"/>
            <consortium name="The Broad Institute Genome Sequencing Center for Infectious Disease"/>
            <person name="Wu L."/>
            <person name="Ma J."/>
        </authorList>
    </citation>
    <scope>NUCLEOTIDE SEQUENCE [LARGE SCALE GENOMIC DNA]</scope>
    <source>
        <strain evidence="9">CECT 8289</strain>
    </source>
</reference>
<evidence type="ECO:0000313" key="8">
    <source>
        <dbReference type="EMBL" id="MFC4262954.1"/>
    </source>
</evidence>
<evidence type="ECO:0000256" key="4">
    <source>
        <dbReference type="ARBA" id="ARBA00023125"/>
    </source>
</evidence>
<dbReference type="Gene3D" id="1.10.10.10">
    <property type="entry name" value="Winged helix-like DNA-binding domain superfamily/Winged helix DNA-binding domain"/>
    <property type="match status" value="1"/>
</dbReference>
<dbReference type="SUPFAM" id="SSF88659">
    <property type="entry name" value="Sigma3 and sigma4 domains of RNA polymerase sigma factors"/>
    <property type="match status" value="1"/>
</dbReference>
<protein>
    <submittedName>
        <fullName evidence="8">RNA polymerase sigma factor</fullName>
    </submittedName>
</protein>
<keyword evidence="3" id="KW-0731">Sigma factor</keyword>
<dbReference type="PANTHER" id="PTHR43133:SF8">
    <property type="entry name" value="RNA POLYMERASE SIGMA FACTOR HI_1459-RELATED"/>
    <property type="match status" value="1"/>
</dbReference>
<dbReference type="InterPro" id="IPR014284">
    <property type="entry name" value="RNA_pol_sigma-70_dom"/>
</dbReference>
<comment type="similarity">
    <text evidence="1">Belongs to the sigma-70 factor family. ECF subfamily.</text>
</comment>
<dbReference type="InterPro" id="IPR013324">
    <property type="entry name" value="RNA_pol_sigma_r3/r4-like"/>
</dbReference>